<dbReference type="InterPro" id="IPR002656">
    <property type="entry name" value="Acyl_transf_3_dom"/>
</dbReference>
<dbReference type="PANTHER" id="PTHR23028:SF53">
    <property type="entry name" value="ACYL_TRANSF_3 DOMAIN-CONTAINING PROTEIN"/>
    <property type="match status" value="1"/>
</dbReference>
<reference evidence="4 5" key="1">
    <citation type="submission" date="2020-11" db="EMBL/GenBank/DDBJ databases">
        <title>Sequencing the genomes of 1000 actinobacteria strains.</title>
        <authorList>
            <person name="Klenk H.-P."/>
        </authorList>
    </citation>
    <scope>NUCLEOTIDE SEQUENCE [LARGE SCALE GENOMIC DNA]</scope>
    <source>
        <strain evidence="4 5">DSM 101695</strain>
    </source>
</reference>
<proteinExistence type="predicted"/>
<evidence type="ECO:0000259" key="3">
    <source>
        <dbReference type="Pfam" id="PF01757"/>
    </source>
</evidence>
<dbReference type="Proteomes" id="UP000631791">
    <property type="component" value="Unassembled WGS sequence"/>
</dbReference>
<keyword evidence="5" id="KW-1185">Reference proteome</keyword>
<sequence length="415" mass="46385">MNLTHADRSTLKDQTVELPIQAALDRPPAPATSRTPRLYVLDLLRFLAAMAVVAYHLLFADARESWAADTANLFGAPLRQAASYGWLGVELFFMISGFVICMSSWGRSLSDFFTSRVTRLMPAYLFAVVLTASVLVLWPHPGEKAPDLRQVIGNLTMTQNLLQLNNLDEPYWTLLIELKFYLLFLIVVAFGVTYRRVLMFCMIWTTLALIAHSSDFRFLTLVVEPRFASYFVAGMALYLIHRFGQSLLLWCIVGFSFAINAVMLDARVAPFVKAGLPMSWKVSLALVAFFYLLMIGIALGWFARLQWRGLATIGALTYPLYLIHSANGRTVIRHLRDDVPPWLLLGVVVGGALLLAYVVHRFVERPLSRALRDGLKDSFQKVRAASESRKDAVDPVPPPGRSARPPAASPTPVIR</sequence>
<dbReference type="PANTHER" id="PTHR23028">
    <property type="entry name" value="ACETYLTRANSFERASE"/>
    <property type="match status" value="1"/>
</dbReference>
<gene>
    <name evidence="4" type="ORF">IW249_002988</name>
</gene>
<dbReference type="EMBL" id="JADOTY010000001">
    <property type="protein sequence ID" value="MBG6102574.1"/>
    <property type="molecule type" value="Genomic_DNA"/>
</dbReference>
<feature type="transmembrane region" description="Helical" evidence="2">
    <location>
        <begin position="284"/>
        <end position="303"/>
    </location>
</feature>
<keyword evidence="2" id="KW-0472">Membrane</keyword>
<accession>A0ABS0K1T2</accession>
<name>A0ABS0K1T2_9ACTN</name>
<feature type="compositionally biased region" description="Basic and acidic residues" evidence="1">
    <location>
        <begin position="382"/>
        <end position="393"/>
    </location>
</feature>
<keyword evidence="2" id="KW-0812">Transmembrane</keyword>
<evidence type="ECO:0000313" key="4">
    <source>
        <dbReference type="EMBL" id="MBG6102574.1"/>
    </source>
</evidence>
<comment type="caution">
    <text evidence="4">The sequence shown here is derived from an EMBL/GenBank/DDBJ whole genome shotgun (WGS) entry which is preliminary data.</text>
</comment>
<protein>
    <submittedName>
        <fullName evidence="4">Peptidoglycan/LPS O-acetylase OafA/YrhL</fullName>
    </submittedName>
</protein>
<feature type="transmembrane region" description="Helical" evidence="2">
    <location>
        <begin position="38"/>
        <end position="58"/>
    </location>
</feature>
<keyword evidence="2" id="KW-1133">Transmembrane helix</keyword>
<dbReference type="Pfam" id="PF01757">
    <property type="entry name" value="Acyl_transf_3"/>
    <property type="match status" value="1"/>
</dbReference>
<evidence type="ECO:0000256" key="2">
    <source>
        <dbReference type="SAM" id="Phobius"/>
    </source>
</evidence>
<feature type="transmembrane region" description="Helical" evidence="2">
    <location>
        <begin position="219"/>
        <end position="240"/>
    </location>
</feature>
<feature type="transmembrane region" description="Helical" evidence="2">
    <location>
        <begin position="339"/>
        <end position="359"/>
    </location>
</feature>
<feature type="transmembrane region" description="Helical" evidence="2">
    <location>
        <begin position="197"/>
        <end position="213"/>
    </location>
</feature>
<organism evidence="4 5">
    <name type="scientific">Micromonospora vinacea</name>
    <dbReference type="NCBI Taxonomy" id="709878"/>
    <lineage>
        <taxon>Bacteria</taxon>
        <taxon>Bacillati</taxon>
        <taxon>Actinomycetota</taxon>
        <taxon>Actinomycetes</taxon>
        <taxon>Micromonosporales</taxon>
        <taxon>Micromonosporaceae</taxon>
        <taxon>Micromonospora</taxon>
    </lineage>
</organism>
<feature type="domain" description="Acyltransferase 3" evidence="3">
    <location>
        <begin position="40"/>
        <end position="360"/>
    </location>
</feature>
<evidence type="ECO:0000256" key="1">
    <source>
        <dbReference type="SAM" id="MobiDB-lite"/>
    </source>
</evidence>
<feature type="transmembrane region" description="Helical" evidence="2">
    <location>
        <begin position="171"/>
        <end position="190"/>
    </location>
</feature>
<dbReference type="RefSeq" id="WP_196921345.1">
    <property type="nucleotide sequence ID" value="NZ_JADOTY010000001.1"/>
</dbReference>
<feature type="transmembrane region" description="Helical" evidence="2">
    <location>
        <begin position="84"/>
        <end position="105"/>
    </location>
</feature>
<feature type="transmembrane region" description="Helical" evidence="2">
    <location>
        <begin position="247"/>
        <end position="264"/>
    </location>
</feature>
<feature type="region of interest" description="Disordered" evidence="1">
    <location>
        <begin position="382"/>
        <end position="415"/>
    </location>
</feature>
<feature type="transmembrane region" description="Helical" evidence="2">
    <location>
        <begin position="310"/>
        <end position="327"/>
    </location>
</feature>
<evidence type="ECO:0000313" key="5">
    <source>
        <dbReference type="Proteomes" id="UP000631791"/>
    </source>
</evidence>
<feature type="compositionally biased region" description="Low complexity" evidence="1">
    <location>
        <begin position="401"/>
        <end position="415"/>
    </location>
</feature>
<feature type="transmembrane region" description="Helical" evidence="2">
    <location>
        <begin position="117"/>
        <end position="138"/>
    </location>
</feature>
<dbReference type="InterPro" id="IPR050879">
    <property type="entry name" value="Acyltransferase_3"/>
</dbReference>